<name>A0ABN2B2Z8_9ACTN</name>
<comment type="caution">
    <text evidence="1">The sequence shown here is derived from an EMBL/GenBank/DDBJ whole genome shotgun (WGS) entry which is preliminary data.</text>
</comment>
<proteinExistence type="predicted"/>
<keyword evidence="2" id="KW-1185">Reference proteome</keyword>
<dbReference type="Proteomes" id="UP001501470">
    <property type="component" value="Unassembled WGS sequence"/>
</dbReference>
<evidence type="ECO:0000313" key="2">
    <source>
        <dbReference type="Proteomes" id="UP001501470"/>
    </source>
</evidence>
<evidence type="ECO:0000313" key="1">
    <source>
        <dbReference type="EMBL" id="GAA1531802.1"/>
    </source>
</evidence>
<dbReference type="EMBL" id="BAAAQD010000012">
    <property type="protein sequence ID" value="GAA1531802.1"/>
    <property type="molecule type" value="Genomic_DNA"/>
</dbReference>
<accession>A0ABN2B2Z8</accession>
<sequence>MAADDQHRHAPDGMTGWWAIDRVVLLFDTDFGTEMARGRRHDDGRYEYREIVSDIVTTTGGAQAWIEMNLSGYLTKRCTGCGVDEDAGSIATALQWLTEHAAACTTRR</sequence>
<protein>
    <submittedName>
        <fullName evidence="1">Uncharacterized protein</fullName>
    </submittedName>
</protein>
<dbReference type="RefSeq" id="WP_344505266.1">
    <property type="nucleotide sequence ID" value="NZ_BAAAQD010000012.1"/>
</dbReference>
<reference evidence="1 2" key="1">
    <citation type="journal article" date="2019" name="Int. J. Syst. Evol. Microbiol.">
        <title>The Global Catalogue of Microorganisms (GCM) 10K type strain sequencing project: providing services to taxonomists for standard genome sequencing and annotation.</title>
        <authorList>
            <consortium name="The Broad Institute Genomics Platform"/>
            <consortium name="The Broad Institute Genome Sequencing Center for Infectious Disease"/>
            <person name="Wu L."/>
            <person name="Ma J."/>
        </authorList>
    </citation>
    <scope>NUCLEOTIDE SEQUENCE [LARGE SCALE GENOMIC DNA]</scope>
    <source>
        <strain evidence="1 2">JCM 15933</strain>
    </source>
</reference>
<gene>
    <name evidence="1" type="ORF">GCM10009827_056900</name>
</gene>
<organism evidence="1 2">
    <name type="scientific">Dactylosporangium maewongense</name>
    <dbReference type="NCBI Taxonomy" id="634393"/>
    <lineage>
        <taxon>Bacteria</taxon>
        <taxon>Bacillati</taxon>
        <taxon>Actinomycetota</taxon>
        <taxon>Actinomycetes</taxon>
        <taxon>Micromonosporales</taxon>
        <taxon>Micromonosporaceae</taxon>
        <taxon>Dactylosporangium</taxon>
    </lineage>
</organism>